<dbReference type="AlphaFoldDB" id="A0A8B5XXS0"/>
<evidence type="ECO:0000313" key="2">
    <source>
        <dbReference type="EMBL" id="TVX80038.1"/>
    </source>
</evidence>
<feature type="transmembrane region" description="Helical" evidence="1">
    <location>
        <begin position="6"/>
        <end position="26"/>
    </location>
</feature>
<feature type="transmembrane region" description="Helical" evidence="1">
    <location>
        <begin position="113"/>
        <end position="133"/>
    </location>
</feature>
<dbReference type="Proteomes" id="UP000317770">
    <property type="component" value="Unassembled WGS sequence"/>
</dbReference>
<dbReference type="EMBL" id="VNKI01000006">
    <property type="protein sequence ID" value="TVX80038.1"/>
    <property type="molecule type" value="Genomic_DNA"/>
</dbReference>
<evidence type="ECO:0000256" key="1">
    <source>
        <dbReference type="SAM" id="Phobius"/>
    </source>
</evidence>
<accession>A0A8B5XXS0</accession>
<dbReference type="InterPro" id="IPR020042">
    <property type="entry name" value="DUF4311"/>
</dbReference>
<feature type="transmembrane region" description="Helical" evidence="1">
    <location>
        <begin position="145"/>
        <end position="166"/>
    </location>
</feature>
<proteinExistence type="predicted"/>
<sequence>METLTILYKAVLVGALTGFAIGAGAARMFHTPKVQGLGSFRTLGELNSCAGDSVSHFTFGLGFFFKAWASAVGVGAITSETDHRVLPHWTAAIALMGKKNPEETLHNPKKMGIIGAIVGAVTVAFLCTTASAIPESLQVVAMKVLGPAANLLIVYVMPAIFWLAAIDAGKRTGFWGTLFGGIAQLIMGNAVPGVVLGILLGKGVDDLGWTRAPKVILTTIIILFVLSAFFRGSDLTLLTQMDINHPEWLTNLHKMVGQEVK</sequence>
<gene>
    <name evidence="2" type="ORF">FQP34_13450</name>
</gene>
<comment type="caution">
    <text evidence="2">The sequence shown here is derived from an EMBL/GenBank/DDBJ whole genome shotgun (WGS) entry which is preliminary data.</text>
</comment>
<name>A0A8B5XXS0_9BACI</name>
<feature type="transmembrane region" description="Helical" evidence="1">
    <location>
        <begin position="178"/>
        <end position="200"/>
    </location>
</feature>
<keyword evidence="1" id="KW-1133">Transmembrane helix</keyword>
<dbReference type="RefSeq" id="WP_144478825.1">
    <property type="nucleotide sequence ID" value="NZ_VNKI01000006.1"/>
</dbReference>
<keyword evidence="1" id="KW-0472">Membrane</keyword>
<feature type="transmembrane region" description="Helical" evidence="1">
    <location>
        <begin position="212"/>
        <end position="230"/>
    </location>
</feature>
<organism evidence="2 3">
    <name type="scientific">Peribacillus simplex</name>
    <dbReference type="NCBI Taxonomy" id="1478"/>
    <lineage>
        <taxon>Bacteria</taxon>
        <taxon>Bacillati</taxon>
        <taxon>Bacillota</taxon>
        <taxon>Bacilli</taxon>
        <taxon>Bacillales</taxon>
        <taxon>Bacillaceae</taxon>
        <taxon>Peribacillus</taxon>
    </lineage>
</organism>
<protein>
    <submittedName>
        <fullName evidence="2">DUF4311 domain-containing protein</fullName>
    </submittedName>
</protein>
<keyword evidence="1" id="KW-0812">Transmembrane</keyword>
<reference evidence="2 3" key="1">
    <citation type="submission" date="2019-07" db="EMBL/GenBank/DDBJ databases">
        <title>Genome assembly of Bacillus simplex strain GGC-P6A.</title>
        <authorList>
            <person name="Jennings M.E."/>
            <person name="Barton H.A."/>
        </authorList>
    </citation>
    <scope>NUCLEOTIDE SEQUENCE [LARGE SCALE GENOMIC DNA]</scope>
    <source>
        <strain evidence="2 3">GGC-P6A</strain>
    </source>
</reference>
<dbReference type="NCBIfam" id="TIGR03580">
    <property type="entry name" value="EF_0832"/>
    <property type="match status" value="1"/>
</dbReference>
<evidence type="ECO:0000313" key="3">
    <source>
        <dbReference type="Proteomes" id="UP000317770"/>
    </source>
</evidence>
<dbReference type="Pfam" id="PF14188">
    <property type="entry name" value="DUF4311"/>
    <property type="match status" value="1"/>
</dbReference>